<name>Q29XT7_ECOLX</name>
<dbReference type="InterPro" id="IPR008638">
    <property type="entry name" value="FhaB/CdiA-like_TPS"/>
</dbReference>
<evidence type="ECO:0000259" key="4">
    <source>
        <dbReference type="SMART" id="SM00912"/>
    </source>
</evidence>
<sequence length="1767" mass="177023">MNRIYKLKFDKRRNELVVVSEITTGVGNAKATGSVEGEKSPRRGVRAMALSLLSGMMIMAHPAMSANLPTGGQIVAGSGSIQTPSGNQMNIHQNSQNMVANWNSFDIGKGNTVQFDQPSSSAVALNRVVGGGESQIMGNLKANGQVFLVNPNGVLFGEGASVSTSGFVASTRDIKNDDFMNRRYTFSGGQKAGAAIVNQGELTTNAGGYIVLAADRVSNSGTIRTPGGKTVLAASERITLQLDNGGLMSVQVTGDVVNALVENRGLVSARDGQVYLTALGRGMLMNTVLNVSGVVEASGMHRQDGNIVLDGGDSGVVHLSGTLQADNASGQGGKVVVQGKNILLDKGSNITATGGQGGGEVYVGGGWQGKDSNIRNADKVVMQGGARIDVSATQQGNGGTAVLWSDSYTNFHGQISAKGGETGGNGGRVETSSHGNLQAFGTVSASAKKGKAGNWLLDSADITIVNGSNVSKTETTQSPPHTQFAPTAAGSAVSNTSINNRLNNGTSVTILTHRTRTGTAQGGNITVNAAINKSNGSDVNLTLQAGGNITVNNSITSTEGKLNVNLSGARTSNGSITISNNANITTNGGDITVGTTNTSNRVNISINNTTLNASNGNIQLTGTGTDSGILFAGNNRLTASNIALTGNSTSGNAINLTGTATLNATNNITLTGSSTSGNAINLKGNNTLTASNITLTGESTSGNAINLTDTTGTTTLNATNNITMQGTRVQIKHSNITAGNFALNATVAGSEISNTTLTATNNINLAAKTNSASSGVYLKDARITSTNGSITANGTATANGKATHLDGNVTLNASNGRIKLTGNGHGSASGILFAGNNRLTASNIALTGNSTSGNAINLTGTATLNATNDITLTGSSTSGNAINLTGTATLNATNNITLTGSSTSGNAINLKGNNTLTASNITLTGESTSGNAINLTDTTGTTTLNATNNITMQGTRVQIKHSNITAGNFALNATVAGSEISNTTLTATNNINLAAKTNSASSGVYLKDARITSTNGSITANGTATANGKATHLDGNVTLNASNGRIKLTGNGHGSASGILFAGNNRLTASNIALTGNSTSGNAINLTGTATLNATNDITLTGSSTSGNAINLTGTATLNATNNITLTGSSTSGNAINLKGNNTLTASNITLTGESTSGNAINLTDTTGTTTLNATNNITMQGTRVQIKHSNITAGNFALNATVAGSEISNTTLTATNNINLAAKTNSASSGVYLKDARITSTNGSITANGTATANGKATHLDGNVTLNASNGRIKLTGNGHGSASGILFAGNNRLTASNIALTGNSTSGNAINLTGTATLNATNDITLTGSSTSGNAINLTGTATLNATNNITLTGSSTSGNAINLKGNNTLTASNITLTGESTSGNAINLTDTTGTTTLNATNNITMQGTRVQIKHSNITAGNFALNATVAGSEISNTTLTATNNINLAAKTNSASSGVYLKDARITSTNGSITTNGTATANGKATHLDGNVTLNASNGRIKLTGNGHGSASGILFAGNNRLTASNIALTGNSTSGNAINLTGTATLNATNDITLTGSSTSGNAINLTGTATLNATNNITLTGSSTSGNAINLKGNNTLTASNITLTGESTSGNAINLTDTTGTTTLNATNNITMQGTRVQIKHSNITAGNFALNATVAGSEISNTTLTATNNINLAAKTNSASSGVYLKDARITSTNGSITANGTAPANDNATYLDGNVTLNASNGSIKLTGNGNGSTSGILFAGNNTLTASNITLTGNSEVYWQ</sequence>
<accession>Q29XT7</accession>
<keyword evidence="3" id="KW-0732">Signal</keyword>
<evidence type="ECO:0007829" key="7">
    <source>
        <dbReference type="PDB" id="8VBA"/>
    </source>
</evidence>
<proteinExistence type="evidence at protein level"/>
<evidence type="ECO:0000313" key="5">
    <source>
        <dbReference type="EMBL" id="AAX13509.2"/>
    </source>
</evidence>
<dbReference type="InterPro" id="IPR012334">
    <property type="entry name" value="Pectin_lyas_fold"/>
</dbReference>
<dbReference type="PANTHER" id="PTHR12338">
    <property type="entry name" value="AUTOTRANSPORTER"/>
    <property type="match status" value="1"/>
</dbReference>
<dbReference type="Gene3D" id="2.160.20.10">
    <property type="entry name" value="Single-stranded right-handed beta-helix, Pectin lyase-like"/>
    <property type="match status" value="1"/>
</dbReference>
<dbReference type="EMBL" id="AY920525">
    <property type="protein sequence ID" value="AAX13509.2"/>
    <property type="molecule type" value="Genomic_DNA"/>
</dbReference>
<organism evidence="5">
    <name type="scientific">Escherichia coli</name>
    <dbReference type="NCBI Taxonomy" id="562"/>
    <lineage>
        <taxon>Bacteria</taxon>
        <taxon>Pseudomonadati</taxon>
        <taxon>Pseudomonadota</taxon>
        <taxon>Gammaproteobacteria</taxon>
        <taxon>Enterobacterales</taxon>
        <taxon>Enterobacteriaceae</taxon>
        <taxon>Escherichia</taxon>
    </lineage>
</organism>
<dbReference type="GO" id="GO:0141024">
    <property type="term" value="P:adhesion of symbiont to host cell surface via host membrane carbohydrate"/>
    <property type="evidence" value="ECO:0000269"/>
    <property type="project" value="SigSci"/>
</dbReference>
<dbReference type="NCBIfam" id="TIGR01901">
    <property type="entry name" value="adhes_NPXG"/>
    <property type="match status" value="1"/>
</dbReference>
<protein>
    <submittedName>
        <fullName evidence="5">EtpA</fullName>
    </submittedName>
</protein>
<dbReference type="SMART" id="SM00912">
    <property type="entry name" value="Haemagg_act"/>
    <property type="match status" value="1"/>
</dbReference>
<comment type="interaction">
    <interactant intactId="EBI-15745451">
        <id>Q29XT7</id>
    </interactant>
    <interactant intactId="EBI-1112859">
        <id>P04949</id>
        <label>fliC</label>
    </interactant>
    <organismsDiffer>true</organismsDiffer>
    <experiments>5</experiments>
</comment>
<dbReference type="IntAct" id="Q29XT7">
    <property type="interactions" value="1"/>
</dbReference>
<dbReference type="PDB" id="8CPK">
    <property type="method" value="X-ray"/>
    <property type="resolution" value="1.76 A"/>
    <property type="chains" value="A/B/C/D=69-447"/>
</dbReference>
<dbReference type="EMDB" id="EMD-43119"/>
<comment type="subcellular location">
    <subcellularLocation>
        <location evidence="1">Secreted</location>
    </subcellularLocation>
</comment>
<evidence type="ECO:0000256" key="3">
    <source>
        <dbReference type="ARBA" id="ARBA00022729"/>
    </source>
</evidence>
<geneLocation type="plasmid" evidence="5">
    <name>pSC1</name>
</geneLocation>
<dbReference type="DIP" id="DIP-59730N"/>
<dbReference type="Pfam" id="PF05860">
    <property type="entry name" value="TPS"/>
    <property type="match status" value="1"/>
</dbReference>
<dbReference type="PANTHER" id="PTHR12338:SF8">
    <property type="entry name" value="HEME_HEMOPEXIN-BINDING PROTEIN"/>
    <property type="match status" value="1"/>
</dbReference>
<keyword evidence="2" id="KW-0964">Secreted</keyword>
<dbReference type="InterPro" id="IPR050909">
    <property type="entry name" value="Bact_Autotransporter_VF"/>
</dbReference>
<dbReference type="GO" id="GO:0005576">
    <property type="term" value="C:extracellular region"/>
    <property type="evidence" value="ECO:0007669"/>
    <property type="project" value="UniProtKB-SubCell"/>
</dbReference>
<feature type="domain" description="Filamentous haemagglutinin FhaB/tRNA nuclease CdiA-like TPS" evidence="4">
    <location>
        <begin position="65"/>
        <end position="178"/>
    </location>
</feature>
<dbReference type="PDB" id="8VBB">
    <property type="method" value="EM"/>
    <property type="resolution" value="3.97 A"/>
    <property type="chains" value="A=1-1534"/>
</dbReference>
<dbReference type="SMART" id="SM00710">
    <property type="entry name" value="PbH1"/>
    <property type="match status" value="15"/>
</dbReference>
<dbReference type="EMDB" id="EMD-43118"/>
<evidence type="ECO:0000256" key="1">
    <source>
        <dbReference type="ARBA" id="ARBA00004613"/>
    </source>
</evidence>
<evidence type="ECO:0007829" key="8">
    <source>
        <dbReference type="PDB" id="8VBB"/>
    </source>
</evidence>
<dbReference type="InterPro" id="IPR011050">
    <property type="entry name" value="Pectin_lyase_fold/virulence"/>
</dbReference>
<evidence type="ECO:0007829" key="6">
    <source>
        <dbReference type="PDB" id="8CPK"/>
    </source>
</evidence>
<gene>
    <name evidence="5" type="primary">etpA</name>
</gene>
<reference evidence="7" key="3">
    <citation type="submission" date="2023-12" db="PDB data bank">
        <title>Structure and Antigenicity of the Secreted Glycoprotein Adhesin EtpA of Enterotoxigenic Escherichia coli.</title>
        <authorList>
            <person name="Berndsen Z.T."/>
            <person name="Akhtar M."/>
            <person name="Thapa M."/>
            <person name="Vickers T."/>
            <person name="Schmitz A."/>
            <person name="Torres J.L."/>
            <person name="Baboo S."/>
            <person name="Kumar P."/>
            <person name="Khatoom N."/>
            <person name="Sheikh A."/>
            <person name="Hamrick M."/>
            <person name="Diedrich J.K."/>
            <person name="Bartolome S.M."/>
            <person name="Garrett P.T."/>
            <person name="Yates III J.R."/>
            <person name="Turner J.S."/>
            <person name="Dell A."/>
            <person name="Haslam S."/>
            <person name="Paulson J.C."/>
            <person name="Ellebedy A.H."/>
            <person name="Fleckenstein J.M."/>
            <person name="Ward A.B."/>
        </authorList>
    </citation>
    <scope>STRUCTURE BY ELECTRON MICROSCOPY (3.29 ANGSTROMS) OF 1-1534</scope>
</reference>
<dbReference type="InterPro" id="IPR024973">
    <property type="entry name" value="ESPR"/>
</dbReference>
<keyword evidence="6 7" id="KW-0002">3D-structure</keyword>
<dbReference type="PDB" id="8VBA">
    <property type="method" value="EM"/>
    <property type="resolution" value="3.29 A"/>
    <property type="chains" value="A=1-1534"/>
</dbReference>
<dbReference type="Pfam" id="PF13018">
    <property type="entry name" value="ESPR"/>
    <property type="match status" value="1"/>
</dbReference>
<evidence type="ECO:0000256" key="2">
    <source>
        <dbReference type="ARBA" id="ARBA00022525"/>
    </source>
</evidence>
<reference evidence="8" key="4">
    <citation type="journal article" date="2024" name="PLoS Pathog.">
        <title>Repeat modules and N-linked glycans define structure and antigenicity of a critical enterotoxigenic E. coli adhesin.</title>
        <authorList>
            <person name="Berndsen Z.T."/>
            <person name="Akhtar M."/>
            <person name="Thapa M."/>
            <person name="Vickers T.J."/>
            <person name="Schmitz A."/>
            <person name="Torres J.L."/>
            <person name="Baboo S."/>
            <person name="Kumar P."/>
            <person name="Khatoon N."/>
            <person name="Sheikh A."/>
            <person name="Hamrick M."/>
            <person name="Diedrich J.K."/>
            <person name="Martinez-Bartolome S."/>
            <person name="Garrett P.T."/>
            <person name="Yates J.R."/>
            <person name="Turner J.S."/>
            <person name="Laird R.M."/>
            <person name="Poly F."/>
            <person name="Porter C.K."/>
            <person name="Copps J."/>
            <person name="Ellebedy A.H."/>
            <person name="Ward A.B."/>
            <person name="Fleckenstein J.M."/>
        </authorList>
    </citation>
    <scope>STRUCTURE BY ELECTRON MICROSCOPY (3.97 ANGSTROMS) OF 1-1534</scope>
</reference>
<reference evidence="6" key="2">
    <citation type="journal article" date="2023" name="PLoS ONE">
        <title>Structural and biophysical characterization of the secreted, beta-helical adhesin EtpA of Enterotoxigenic Escherichia coli.</title>
        <authorList>
            <person name="Ntui C.M."/>
            <person name="Fleckenstein J.M."/>
            <person name="Schubert W.D."/>
        </authorList>
    </citation>
    <scope>X-RAY CRYSTALLOGRAPHY (1.76 ANGSTROMS) OF 69-447</scope>
</reference>
<reference evidence="5" key="1">
    <citation type="journal article" date="2006" name="Infect. Immun.">
        <title>Identification of a two-partner secretion locus of enterotoxigenic Escherichia coli.</title>
        <authorList>
            <person name="Fleckenstein J.M."/>
            <person name="Roy K."/>
            <person name="Fischer J.F."/>
            <person name="Burkitt M."/>
        </authorList>
    </citation>
    <scope>NUCLEOTIDE SEQUENCE</scope>
    <source>
        <strain evidence="5">H10407</strain>
        <plasmid evidence="5">pSC1</plasmid>
    </source>
</reference>
<keyword evidence="5" id="KW-0614">Plasmid</keyword>
<dbReference type="SUPFAM" id="SSF51126">
    <property type="entry name" value="Pectin lyase-like"/>
    <property type="match status" value="1"/>
</dbReference>
<dbReference type="InterPro" id="IPR006626">
    <property type="entry name" value="PbH1"/>
</dbReference>
<dbReference type="SMR" id="Q29XT7"/>